<dbReference type="AlphaFoldDB" id="A0AAW2JKL1"/>
<gene>
    <name evidence="2" type="ORF">Sradi_6858500</name>
</gene>
<sequence>MPFGSLQPGRGLRQGDPLSPYLFLFCTETFSGMIRQAEEEGAIRGVRVCRNGPRVTHLLFADDTLIFCDANRESLELIRACWLNLKEARAYK</sequence>
<evidence type="ECO:0000313" key="2">
    <source>
        <dbReference type="EMBL" id="KAL0294960.1"/>
    </source>
</evidence>
<dbReference type="Pfam" id="PF00078">
    <property type="entry name" value="RVT_1"/>
    <property type="match status" value="1"/>
</dbReference>
<reference evidence="2" key="1">
    <citation type="submission" date="2020-06" db="EMBL/GenBank/DDBJ databases">
        <authorList>
            <person name="Li T."/>
            <person name="Hu X."/>
            <person name="Zhang T."/>
            <person name="Song X."/>
            <person name="Zhang H."/>
            <person name="Dai N."/>
            <person name="Sheng W."/>
            <person name="Hou X."/>
            <person name="Wei L."/>
        </authorList>
    </citation>
    <scope>NUCLEOTIDE SEQUENCE</scope>
    <source>
        <strain evidence="2">G02</strain>
        <tissue evidence="2">Leaf</tissue>
    </source>
</reference>
<organism evidence="2">
    <name type="scientific">Sesamum radiatum</name>
    <name type="common">Black benniseed</name>
    <dbReference type="NCBI Taxonomy" id="300843"/>
    <lineage>
        <taxon>Eukaryota</taxon>
        <taxon>Viridiplantae</taxon>
        <taxon>Streptophyta</taxon>
        <taxon>Embryophyta</taxon>
        <taxon>Tracheophyta</taxon>
        <taxon>Spermatophyta</taxon>
        <taxon>Magnoliopsida</taxon>
        <taxon>eudicotyledons</taxon>
        <taxon>Gunneridae</taxon>
        <taxon>Pentapetalae</taxon>
        <taxon>asterids</taxon>
        <taxon>lamiids</taxon>
        <taxon>Lamiales</taxon>
        <taxon>Pedaliaceae</taxon>
        <taxon>Sesamum</taxon>
    </lineage>
</organism>
<feature type="domain" description="Reverse transcriptase" evidence="1">
    <location>
        <begin position="10"/>
        <end position="82"/>
    </location>
</feature>
<proteinExistence type="predicted"/>
<comment type="caution">
    <text evidence="2">The sequence shown here is derived from an EMBL/GenBank/DDBJ whole genome shotgun (WGS) entry which is preliminary data.</text>
</comment>
<accession>A0AAW2JKL1</accession>
<dbReference type="EMBL" id="JACGWJ010000106">
    <property type="protein sequence ID" value="KAL0294960.1"/>
    <property type="molecule type" value="Genomic_DNA"/>
</dbReference>
<evidence type="ECO:0000259" key="1">
    <source>
        <dbReference type="Pfam" id="PF00078"/>
    </source>
</evidence>
<protein>
    <submittedName>
        <fullName evidence="2">Mitochondrial protein</fullName>
    </submittedName>
</protein>
<dbReference type="InterPro" id="IPR000477">
    <property type="entry name" value="RT_dom"/>
</dbReference>
<name>A0AAW2JKL1_SESRA</name>
<reference evidence="2" key="2">
    <citation type="journal article" date="2024" name="Plant">
        <title>Genomic evolution and insights into agronomic trait innovations of Sesamum species.</title>
        <authorList>
            <person name="Miao H."/>
            <person name="Wang L."/>
            <person name="Qu L."/>
            <person name="Liu H."/>
            <person name="Sun Y."/>
            <person name="Le M."/>
            <person name="Wang Q."/>
            <person name="Wei S."/>
            <person name="Zheng Y."/>
            <person name="Lin W."/>
            <person name="Duan Y."/>
            <person name="Cao H."/>
            <person name="Xiong S."/>
            <person name="Wang X."/>
            <person name="Wei L."/>
            <person name="Li C."/>
            <person name="Ma Q."/>
            <person name="Ju M."/>
            <person name="Zhao R."/>
            <person name="Li G."/>
            <person name="Mu C."/>
            <person name="Tian Q."/>
            <person name="Mei H."/>
            <person name="Zhang T."/>
            <person name="Gao T."/>
            <person name="Zhang H."/>
        </authorList>
    </citation>
    <scope>NUCLEOTIDE SEQUENCE</scope>
    <source>
        <strain evidence="2">G02</strain>
    </source>
</reference>